<dbReference type="PROSITE" id="PS50928">
    <property type="entry name" value="ABC_TM1"/>
    <property type="match status" value="1"/>
</dbReference>
<feature type="transmembrane region" description="Helical" evidence="7">
    <location>
        <begin position="242"/>
        <end position="263"/>
    </location>
</feature>
<feature type="transmembrane region" description="Helical" evidence="7">
    <location>
        <begin position="275"/>
        <end position="293"/>
    </location>
</feature>
<dbReference type="InterPro" id="IPR035906">
    <property type="entry name" value="MetI-like_sf"/>
</dbReference>
<keyword evidence="5 7" id="KW-1133">Transmembrane helix</keyword>
<dbReference type="GO" id="GO:0055085">
    <property type="term" value="P:transmembrane transport"/>
    <property type="evidence" value="ECO:0007669"/>
    <property type="project" value="InterPro"/>
</dbReference>
<feature type="compositionally biased region" description="Polar residues" evidence="8">
    <location>
        <begin position="1"/>
        <end position="10"/>
    </location>
</feature>
<feature type="transmembrane region" description="Helical" evidence="7">
    <location>
        <begin position="179"/>
        <end position="198"/>
    </location>
</feature>
<dbReference type="Pfam" id="PF00528">
    <property type="entry name" value="BPD_transp_1"/>
    <property type="match status" value="1"/>
</dbReference>
<evidence type="ECO:0000256" key="7">
    <source>
        <dbReference type="RuleBase" id="RU363032"/>
    </source>
</evidence>
<reference evidence="10 11" key="1">
    <citation type="submission" date="2016-10" db="EMBL/GenBank/DDBJ databases">
        <authorList>
            <person name="de Groot N.N."/>
        </authorList>
    </citation>
    <scope>NUCLEOTIDE SEQUENCE [LARGE SCALE GENOMIC DNA]</scope>
    <source>
        <strain evidence="10 11">A52C2</strain>
    </source>
</reference>
<dbReference type="SUPFAM" id="SSF161098">
    <property type="entry name" value="MetI-like"/>
    <property type="match status" value="1"/>
</dbReference>
<name>A0A1H8ZC96_9HYPH</name>
<evidence type="ECO:0000313" key="10">
    <source>
        <dbReference type="EMBL" id="SEP61994.1"/>
    </source>
</evidence>
<dbReference type="InterPro" id="IPR000515">
    <property type="entry name" value="MetI-like"/>
</dbReference>
<dbReference type="PANTHER" id="PTHR30151">
    <property type="entry name" value="ALKANE SULFONATE ABC TRANSPORTER-RELATED, MEMBRANE SUBUNIT"/>
    <property type="match status" value="1"/>
</dbReference>
<keyword evidence="2 7" id="KW-0813">Transport</keyword>
<feature type="region of interest" description="Disordered" evidence="8">
    <location>
        <begin position="1"/>
        <end position="21"/>
    </location>
</feature>
<evidence type="ECO:0000256" key="4">
    <source>
        <dbReference type="ARBA" id="ARBA00022692"/>
    </source>
</evidence>
<dbReference type="EMBL" id="FOFG01000001">
    <property type="protein sequence ID" value="SEP61994.1"/>
    <property type="molecule type" value="Genomic_DNA"/>
</dbReference>
<comment type="subcellular location">
    <subcellularLocation>
        <location evidence="1 7">Cell membrane</location>
        <topology evidence="1 7">Multi-pass membrane protein</topology>
    </subcellularLocation>
</comment>
<evidence type="ECO:0000256" key="6">
    <source>
        <dbReference type="ARBA" id="ARBA00023136"/>
    </source>
</evidence>
<dbReference type="PANTHER" id="PTHR30151:SF0">
    <property type="entry name" value="ABC TRANSPORTER PERMEASE PROTEIN MJ0413-RELATED"/>
    <property type="match status" value="1"/>
</dbReference>
<dbReference type="GO" id="GO:0005886">
    <property type="term" value="C:plasma membrane"/>
    <property type="evidence" value="ECO:0007669"/>
    <property type="project" value="UniProtKB-SubCell"/>
</dbReference>
<evidence type="ECO:0000256" key="5">
    <source>
        <dbReference type="ARBA" id="ARBA00022989"/>
    </source>
</evidence>
<feature type="transmembrane region" description="Helical" evidence="7">
    <location>
        <begin position="117"/>
        <end position="142"/>
    </location>
</feature>
<dbReference type="STRING" id="1855383.SAMN05216548_101109"/>
<feature type="transmembrane region" description="Helical" evidence="7">
    <location>
        <begin position="56"/>
        <end position="79"/>
    </location>
</feature>
<keyword evidence="4 7" id="KW-0812">Transmembrane</keyword>
<feature type="transmembrane region" description="Helical" evidence="7">
    <location>
        <begin position="154"/>
        <end position="173"/>
    </location>
</feature>
<dbReference type="Proteomes" id="UP000199647">
    <property type="component" value="Unassembled WGS sequence"/>
</dbReference>
<evidence type="ECO:0000256" key="1">
    <source>
        <dbReference type="ARBA" id="ARBA00004651"/>
    </source>
</evidence>
<feature type="domain" description="ABC transmembrane type-1" evidence="9">
    <location>
        <begin position="113"/>
        <end position="297"/>
    </location>
</feature>
<proteinExistence type="inferred from homology"/>
<organism evidence="10 11">
    <name type="scientific">Faunimonas pinastri</name>
    <dbReference type="NCBI Taxonomy" id="1855383"/>
    <lineage>
        <taxon>Bacteria</taxon>
        <taxon>Pseudomonadati</taxon>
        <taxon>Pseudomonadota</taxon>
        <taxon>Alphaproteobacteria</taxon>
        <taxon>Hyphomicrobiales</taxon>
        <taxon>Afifellaceae</taxon>
        <taxon>Faunimonas</taxon>
    </lineage>
</organism>
<accession>A0A1H8ZC96</accession>
<keyword evidence="3" id="KW-1003">Cell membrane</keyword>
<evidence type="ECO:0000259" key="9">
    <source>
        <dbReference type="PROSITE" id="PS50928"/>
    </source>
</evidence>
<dbReference type="CDD" id="cd06261">
    <property type="entry name" value="TM_PBP2"/>
    <property type="match status" value="1"/>
</dbReference>
<keyword evidence="11" id="KW-1185">Reference proteome</keyword>
<keyword evidence="6 7" id="KW-0472">Membrane</keyword>
<evidence type="ECO:0000256" key="2">
    <source>
        <dbReference type="ARBA" id="ARBA00022448"/>
    </source>
</evidence>
<sequence length="308" mass="33409">MATSETNGNPTAPVPPEAGRSGFPARSMVGAGGGAQGGVGAGARRRKPIFRIGARIGNATFVAIAVAVFVLLGLVWWAATASGWVKPIFLPSPVAVWTQLVKLAGDGTLWADAKISIYRIMVGFLIASAMAIPIGVLIGCFRIWEAAIEPLVDFVRYMPVVAFVPLTILWAGTADTQKFLIIWIGTFFQQVLMVMDNVKRVPPDFIGLGRTLGLPERKILTRIVVRSALPGIWDTLRISLGWAWTWLVLAELVAATSGLGYRITVSQRYFQTNTIIGYILLLGLLGLITDQVMKALERVLFGYARRGR</sequence>
<dbReference type="AlphaFoldDB" id="A0A1H8ZC96"/>
<evidence type="ECO:0000313" key="11">
    <source>
        <dbReference type="Proteomes" id="UP000199647"/>
    </source>
</evidence>
<dbReference type="Gene3D" id="1.10.3720.10">
    <property type="entry name" value="MetI-like"/>
    <property type="match status" value="1"/>
</dbReference>
<gene>
    <name evidence="10" type="ORF">SAMN05216548_101109</name>
</gene>
<evidence type="ECO:0000256" key="3">
    <source>
        <dbReference type="ARBA" id="ARBA00022475"/>
    </source>
</evidence>
<comment type="similarity">
    <text evidence="7">Belongs to the binding-protein-dependent transport system permease family.</text>
</comment>
<protein>
    <submittedName>
        <fullName evidence="10">NitT/TauT family transport system permease protein</fullName>
    </submittedName>
</protein>
<evidence type="ECO:0000256" key="8">
    <source>
        <dbReference type="SAM" id="MobiDB-lite"/>
    </source>
</evidence>